<protein>
    <recommendedName>
        <fullName evidence="2">ribonucleoside-diphosphate reductase</fullName>
        <ecNumber evidence="2">1.17.4.1</ecNumber>
    </recommendedName>
</protein>
<organism evidence="8 9">
    <name type="scientific">Roseococcus pinisoli</name>
    <dbReference type="NCBI Taxonomy" id="2835040"/>
    <lineage>
        <taxon>Bacteria</taxon>
        <taxon>Pseudomonadati</taxon>
        <taxon>Pseudomonadota</taxon>
        <taxon>Alphaproteobacteria</taxon>
        <taxon>Acetobacterales</taxon>
        <taxon>Roseomonadaceae</taxon>
        <taxon>Roseococcus</taxon>
    </lineage>
</organism>
<feature type="domain" description="Ribonucleotide reductase large subunit C-terminal" evidence="6">
    <location>
        <begin position="117"/>
        <end position="289"/>
    </location>
</feature>
<dbReference type="EC" id="1.17.4.1" evidence="2"/>
<keyword evidence="4" id="KW-0547">Nucleotide-binding</keyword>
<comment type="caution">
    <text evidence="8">The sequence shown here is derived from an EMBL/GenBank/DDBJ whole genome shotgun (WGS) entry which is preliminary data.</text>
</comment>
<keyword evidence="3" id="KW-0237">DNA synthesis</keyword>
<dbReference type="Pfam" id="PF12637">
    <property type="entry name" value="TSCPD"/>
    <property type="match status" value="1"/>
</dbReference>
<dbReference type="Pfam" id="PF02867">
    <property type="entry name" value="Ribonuc_red_lgC"/>
    <property type="match status" value="1"/>
</dbReference>
<comment type="similarity">
    <text evidence="1">Belongs to the ribonucleoside diphosphate reductase class-2 family.</text>
</comment>
<evidence type="ECO:0000256" key="2">
    <source>
        <dbReference type="ARBA" id="ARBA00012274"/>
    </source>
</evidence>
<evidence type="ECO:0000256" key="3">
    <source>
        <dbReference type="ARBA" id="ARBA00022634"/>
    </source>
</evidence>
<dbReference type="Proteomes" id="UP000766336">
    <property type="component" value="Unassembled WGS sequence"/>
</dbReference>
<sequence length="499" mass="51339">MARLDGTLWEGVALRRTRIGADPDAPPRALALPANWEEEAAAALAALAPGAGPANLPRAAESWIARALARGEKSGLLGPKEAAHLAEGWRALLLSRRGSPGAETWRGDARAEPRFVLNLPAFLEPDGAFDLEGYAEACALGVMFLEAVTGGKSARLRLGFADLAGLLAMLDLVYDSTEARQVAAGIAALTRGAAESQSGRLAARLGAREPVALIWPTPPASTPLPGLAAAARAALDSAAAAPGLRHIGLVALAPADATEALLGAETAGIAPAPGATRTVETEAGIVDVPTRAALRAPQARVPALLGPVSERARTAMMAVVSPFLHAAPPAPVAAPAAPRPAPAPRPALRRQAGQTLHVSVGGHKVALRTAEEDGALREIAFSLSKEGANYRSLMDAFAQAVSTGLARGVPLADYVDAFAYTRFGPAGLVEGDPDIPRATSVLDWAFRRLAIDYLGGALPQPEAEDVAPDSAARAIEQSPLLPLDLPAVAPKGRHLRIVA</sequence>
<comment type="catalytic activity">
    <reaction evidence="5">
        <text>a 2'-deoxyribonucleoside 5'-diphosphate + [thioredoxin]-disulfide + H2O = a ribonucleoside 5'-diphosphate + [thioredoxin]-dithiol</text>
        <dbReference type="Rhea" id="RHEA:23252"/>
        <dbReference type="Rhea" id="RHEA-COMP:10698"/>
        <dbReference type="Rhea" id="RHEA-COMP:10700"/>
        <dbReference type="ChEBI" id="CHEBI:15377"/>
        <dbReference type="ChEBI" id="CHEBI:29950"/>
        <dbReference type="ChEBI" id="CHEBI:50058"/>
        <dbReference type="ChEBI" id="CHEBI:57930"/>
        <dbReference type="ChEBI" id="CHEBI:73316"/>
        <dbReference type="EC" id="1.17.4.1"/>
    </reaction>
</comment>
<proteinExistence type="inferred from homology"/>
<evidence type="ECO:0000313" key="9">
    <source>
        <dbReference type="Proteomes" id="UP000766336"/>
    </source>
</evidence>
<dbReference type="EMBL" id="JAHCDA010000001">
    <property type="protein sequence ID" value="MBS7810994.1"/>
    <property type="molecule type" value="Genomic_DNA"/>
</dbReference>
<evidence type="ECO:0000256" key="4">
    <source>
        <dbReference type="ARBA" id="ARBA00022741"/>
    </source>
</evidence>
<evidence type="ECO:0000256" key="5">
    <source>
        <dbReference type="ARBA" id="ARBA00047754"/>
    </source>
</evidence>
<dbReference type="RefSeq" id="WP_213669571.1">
    <property type="nucleotide sequence ID" value="NZ_JAHCDA010000001.1"/>
</dbReference>
<keyword evidence="9" id="KW-1185">Reference proteome</keyword>
<evidence type="ECO:0000259" key="6">
    <source>
        <dbReference type="Pfam" id="PF02867"/>
    </source>
</evidence>
<dbReference type="InterPro" id="IPR024434">
    <property type="entry name" value="TSCPD_dom"/>
</dbReference>
<dbReference type="SUPFAM" id="SSF51998">
    <property type="entry name" value="PFL-like glycyl radical enzymes"/>
    <property type="match status" value="1"/>
</dbReference>
<gene>
    <name evidence="8" type="ORF">KHU32_08595</name>
</gene>
<feature type="domain" description="TSCPD" evidence="7">
    <location>
        <begin position="350"/>
        <end position="452"/>
    </location>
</feature>
<evidence type="ECO:0000256" key="1">
    <source>
        <dbReference type="ARBA" id="ARBA00007405"/>
    </source>
</evidence>
<name>A0ABS5QBC1_9PROT</name>
<accession>A0ABS5QBC1</accession>
<reference evidence="8 9" key="1">
    <citation type="submission" date="2021-05" db="EMBL/GenBank/DDBJ databases">
        <title>Roseococcus sp. XZZS9, whole genome shotgun sequencing project.</title>
        <authorList>
            <person name="Zhao G."/>
            <person name="Shen L."/>
        </authorList>
    </citation>
    <scope>NUCLEOTIDE SEQUENCE [LARGE SCALE GENOMIC DNA]</scope>
    <source>
        <strain evidence="8 9">XZZS9</strain>
    </source>
</reference>
<evidence type="ECO:0000259" key="7">
    <source>
        <dbReference type="Pfam" id="PF12637"/>
    </source>
</evidence>
<dbReference type="InterPro" id="IPR000788">
    <property type="entry name" value="RNR_lg_C"/>
</dbReference>
<dbReference type="Gene3D" id="3.20.70.20">
    <property type="match status" value="1"/>
</dbReference>
<evidence type="ECO:0000313" key="8">
    <source>
        <dbReference type="EMBL" id="MBS7810994.1"/>
    </source>
</evidence>